<dbReference type="Proteomes" id="UP001062263">
    <property type="component" value="Chromosome"/>
</dbReference>
<dbReference type="PROSITE" id="PS00211">
    <property type="entry name" value="ABC_TRANSPORTER_1"/>
    <property type="match status" value="1"/>
</dbReference>
<name>A0ABN6QI06_9BACT</name>
<dbReference type="Pfam" id="PF00005">
    <property type="entry name" value="ABC_tran"/>
    <property type="match status" value="1"/>
</dbReference>
<evidence type="ECO:0000256" key="2">
    <source>
        <dbReference type="ARBA" id="ARBA00022692"/>
    </source>
</evidence>
<feature type="transmembrane region" description="Helical" evidence="7">
    <location>
        <begin position="170"/>
        <end position="188"/>
    </location>
</feature>
<dbReference type="InterPro" id="IPR039421">
    <property type="entry name" value="Type_1_exporter"/>
</dbReference>
<feature type="transmembrane region" description="Helical" evidence="7">
    <location>
        <begin position="194"/>
        <end position="214"/>
    </location>
</feature>
<gene>
    <name evidence="10" type="primary">msbA_1</name>
    <name evidence="10" type="ORF">Abiwalacus_17550</name>
</gene>
<protein>
    <submittedName>
        <fullName evidence="10">Lipid A export permease/ATP-binding protein MsbA</fullName>
    </submittedName>
</protein>
<feature type="transmembrane region" description="Helical" evidence="7">
    <location>
        <begin position="279"/>
        <end position="299"/>
    </location>
</feature>
<dbReference type="CDD" id="cd18552">
    <property type="entry name" value="ABC_6TM_MsbA_like"/>
    <property type="match status" value="1"/>
</dbReference>
<dbReference type="PROSITE" id="PS50893">
    <property type="entry name" value="ABC_TRANSPORTER_2"/>
    <property type="match status" value="1"/>
</dbReference>
<evidence type="ECO:0000256" key="3">
    <source>
        <dbReference type="ARBA" id="ARBA00022741"/>
    </source>
</evidence>
<dbReference type="SUPFAM" id="SSF52540">
    <property type="entry name" value="P-loop containing nucleoside triphosphate hydrolases"/>
    <property type="match status" value="1"/>
</dbReference>
<evidence type="ECO:0000256" key="7">
    <source>
        <dbReference type="SAM" id="Phobius"/>
    </source>
</evidence>
<feature type="transmembrane region" description="Helical" evidence="7">
    <location>
        <begin position="29"/>
        <end position="53"/>
    </location>
</feature>
<feature type="transmembrane region" description="Helical" evidence="7">
    <location>
        <begin position="83"/>
        <end position="105"/>
    </location>
</feature>
<dbReference type="PANTHER" id="PTHR24221:SF654">
    <property type="entry name" value="ATP-BINDING CASSETTE SUB-FAMILY B MEMBER 6"/>
    <property type="match status" value="1"/>
</dbReference>
<keyword evidence="11" id="KW-1185">Reference proteome</keyword>
<dbReference type="Gene3D" id="1.20.1560.10">
    <property type="entry name" value="ABC transporter type 1, transmembrane domain"/>
    <property type="match status" value="1"/>
</dbReference>
<evidence type="ECO:0000259" key="8">
    <source>
        <dbReference type="PROSITE" id="PS50893"/>
    </source>
</evidence>
<organism evidence="10 11">
    <name type="scientific">Akkermansia biwaensis</name>
    <dbReference type="NCBI Taxonomy" id="2946555"/>
    <lineage>
        <taxon>Bacteria</taxon>
        <taxon>Pseudomonadati</taxon>
        <taxon>Verrucomicrobiota</taxon>
        <taxon>Verrucomicrobiia</taxon>
        <taxon>Verrucomicrobiales</taxon>
        <taxon>Akkermansiaceae</taxon>
        <taxon>Akkermansia</taxon>
    </lineage>
</organism>
<keyword evidence="3" id="KW-0547">Nucleotide-binding</keyword>
<feature type="domain" description="ABC transporter" evidence="8">
    <location>
        <begin position="369"/>
        <end position="603"/>
    </location>
</feature>
<evidence type="ECO:0000313" key="10">
    <source>
        <dbReference type="EMBL" id="BDL44181.1"/>
    </source>
</evidence>
<dbReference type="RefSeq" id="WP_215436139.1">
    <property type="nucleotide sequence ID" value="NZ_AP025943.1"/>
</dbReference>
<dbReference type="Pfam" id="PF00664">
    <property type="entry name" value="ABC_membrane"/>
    <property type="match status" value="1"/>
</dbReference>
<keyword evidence="5 7" id="KW-1133">Transmembrane helix</keyword>
<dbReference type="PROSITE" id="PS50929">
    <property type="entry name" value="ABC_TM1F"/>
    <property type="match status" value="1"/>
</dbReference>
<dbReference type="InterPro" id="IPR011527">
    <property type="entry name" value="ABC1_TM_dom"/>
</dbReference>
<dbReference type="EMBL" id="AP025943">
    <property type="protein sequence ID" value="BDL44181.1"/>
    <property type="molecule type" value="Genomic_DNA"/>
</dbReference>
<dbReference type="InterPro" id="IPR003439">
    <property type="entry name" value="ABC_transporter-like_ATP-bd"/>
</dbReference>
<reference evidence="10" key="1">
    <citation type="submission" date="2022-06" db="EMBL/GenBank/DDBJ databases">
        <title>Akkermansia biwalacus sp. nov., an anaerobic mucin-degrading bacterium isolated from human intestine.</title>
        <authorList>
            <person name="Kobayashi Y."/>
            <person name="Inoue S."/>
            <person name="Kawahara T."/>
            <person name="Kohda N."/>
        </authorList>
    </citation>
    <scope>NUCLEOTIDE SEQUENCE</scope>
    <source>
        <strain evidence="10">WON2089</strain>
    </source>
</reference>
<dbReference type="Gene3D" id="3.40.50.300">
    <property type="entry name" value="P-loop containing nucleotide triphosphate hydrolases"/>
    <property type="match status" value="1"/>
</dbReference>
<comment type="subcellular location">
    <subcellularLocation>
        <location evidence="1">Cell membrane</location>
        <topology evidence="1">Multi-pass membrane protein</topology>
    </subcellularLocation>
</comment>
<dbReference type="SUPFAM" id="SSF90123">
    <property type="entry name" value="ABC transporter transmembrane region"/>
    <property type="match status" value="1"/>
</dbReference>
<dbReference type="InterPro" id="IPR017871">
    <property type="entry name" value="ABC_transporter-like_CS"/>
</dbReference>
<dbReference type="InterPro" id="IPR003593">
    <property type="entry name" value="AAA+_ATPase"/>
</dbReference>
<evidence type="ECO:0000256" key="4">
    <source>
        <dbReference type="ARBA" id="ARBA00022840"/>
    </source>
</evidence>
<proteinExistence type="predicted"/>
<dbReference type="PANTHER" id="PTHR24221">
    <property type="entry name" value="ATP-BINDING CASSETTE SUB-FAMILY B"/>
    <property type="match status" value="1"/>
</dbReference>
<evidence type="ECO:0000256" key="1">
    <source>
        <dbReference type="ARBA" id="ARBA00004651"/>
    </source>
</evidence>
<dbReference type="InterPro" id="IPR027417">
    <property type="entry name" value="P-loop_NTPase"/>
</dbReference>
<evidence type="ECO:0000259" key="9">
    <source>
        <dbReference type="PROSITE" id="PS50929"/>
    </source>
</evidence>
<dbReference type="InterPro" id="IPR036640">
    <property type="entry name" value="ABC1_TM_sf"/>
</dbReference>
<feature type="domain" description="ABC transmembrane type-1" evidence="9">
    <location>
        <begin position="34"/>
        <end position="329"/>
    </location>
</feature>
<accession>A0ABN6QI06</accession>
<keyword evidence="2 7" id="KW-0812">Transmembrane</keyword>
<sequence length="616" mass="68165">MREQSTQGQEPAAQNIVHLWREYLRPYKLTLAGAVLGGVIAALSSGFGIPAILQSVFSVIFDGEPLPIYAERIMLLFVRPEELPWLTVWVAAALLPLVVVVRGLSSFVNVYLLSKIGLGVLETIRLKVYRKFQDLSLSFHDRCQRGDLLSRLMQDTQFLQGGLVQIANDLIIQPLTLLGALGFLVYKASVSQQFLILLANMLLVGACVIPIRYIGKKMLVRARTVQASQGDLSSTLQENFSSQRDIRAFELEQQQTNLFKNRIRRYIQASISVVRWQSLLTPLIEFVSAVAMAATLFVANMNGMSMGDFASLATAMYLCYEPVKRLGAVHNKAETLKAGLERINEVLHAADDVPEPQNPKSPEEWKGEVEFNNVCFSYQEDAPVMRNIDVRIPAGQVVALVGPSGAGKTTFINLLCRFYDVLSGSVKVDGVDVREMSKRDLLSHIALVSQYPVLFRGSVADNIRIGRPEASDKEVEQAGRMSAVDSFVNETGEGYGRLIGEMGEGLSGGQRQRVSLARAFLKDAPILVLDEATASLDMKSEELIQKEIEKLASGRTTFIIAHRFSTIRMADRILVLEGGRIAADGTHEELMEKSPLYRDLYTKQQMIAEEEGGTSC</sequence>
<evidence type="ECO:0000256" key="5">
    <source>
        <dbReference type="ARBA" id="ARBA00022989"/>
    </source>
</evidence>
<evidence type="ECO:0000313" key="11">
    <source>
        <dbReference type="Proteomes" id="UP001062263"/>
    </source>
</evidence>
<keyword evidence="6 7" id="KW-0472">Membrane</keyword>
<evidence type="ECO:0000256" key="6">
    <source>
        <dbReference type="ARBA" id="ARBA00023136"/>
    </source>
</evidence>
<keyword evidence="4" id="KW-0067">ATP-binding</keyword>
<dbReference type="SMART" id="SM00382">
    <property type="entry name" value="AAA"/>
    <property type="match status" value="1"/>
</dbReference>